<accession>A0AAD7RY70</accession>
<dbReference type="EMBL" id="JAINUG010000146">
    <property type="protein sequence ID" value="KAJ8392479.1"/>
    <property type="molecule type" value="Genomic_DNA"/>
</dbReference>
<evidence type="ECO:0000256" key="1">
    <source>
        <dbReference type="SAM" id="MobiDB-lite"/>
    </source>
</evidence>
<reference evidence="2" key="1">
    <citation type="journal article" date="2023" name="Science">
        <title>Genome structures resolve the early diversification of teleost fishes.</title>
        <authorList>
            <person name="Parey E."/>
            <person name="Louis A."/>
            <person name="Montfort J."/>
            <person name="Bouchez O."/>
            <person name="Roques C."/>
            <person name="Iampietro C."/>
            <person name="Lluch J."/>
            <person name="Castinel A."/>
            <person name="Donnadieu C."/>
            <person name="Desvignes T."/>
            <person name="Floi Bucao C."/>
            <person name="Jouanno E."/>
            <person name="Wen M."/>
            <person name="Mejri S."/>
            <person name="Dirks R."/>
            <person name="Jansen H."/>
            <person name="Henkel C."/>
            <person name="Chen W.J."/>
            <person name="Zahm M."/>
            <person name="Cabau C."/>
            <person name="Klopp C."/>
            <person name="Thompson A.W."/>
            <person name="Robinson-Rechavi M."/>
            <person name="Braasch I."/>
            <person name="Lecointre G."/>
            <person name="Bobe J."/>
            <person name="Postlethwait J.H."/>
            <person name="Berthelot C."/>
            <person name="Roest Crollius H."/>
            <person name="Guiguen Y."/>
        </authorList>
    </citation>
    <scope>NUCLEOTIDE SEQUENCE</scope>
    <source>
        <strain evidence="2">NC1722</strain>
    </source>
</reference>
<evidence type="ECO:0000313" key="2">
    <source>
        <dbReference type="EMBL" id="KAJ8392479.1"/>
    </source>
</evidence>
<sequence length="165" mass="18401">MNPSHSLWLPRQLSRSSADATGATDSSFAGRTEQLVPLRFDIQTSFSGSYALSFRFRFRFQSENPSGEYSLIELAFSPAHGGSQSPRQETALEQVIDTNFPPGGLRSPFRFTGAAYPLHRVERHPGHAVRHAERSVPCFRDKGHKRRPPSGLGDTREPNTLEFST</sequence>
<organism evidence="2 3">
    <name type="scientific">Aldrovandia affinis</name>
    <dbReference type="NCBI Taxonomy" id="143900"/>
    <lineage>
        <taxon>Eukaryota</taxon>
        <taxon>Metazoa</taxon>
        <taxon>Chordata</taxon>
        <taxon>Craniata</taxon>
        <taxon>Vertebrata</taxon>
        <taxon>Euteleostomi</taxon>
        <taxon>Actinopterygii</taxon>
        <taxon>Neopterygii</taxon>
        <taxon>Teleostei</taxon>
        <taxon>Notacanthiformes</taxon>
        <taxon>Halosauridae</taxon>
        <taxon>Aldrovandia</taxon>
    </lineage>
</organism>
<comment type="caution">
    <text evidence="2">The sequence shown here is derived from an EMBL/GenBank/DDBJ whole genome shotgun (WGS) entry which is preliminary data.</text>
</comment>
<protein>
    <submittedName>
        <fullName evidence="2">Uncharacterized protein</fullName>
    </submittedName>
</protein>
<keyword evidence="3" id="KW-1185">Reference proteome</keyword>
<evidence type="ECO:0000313" key="3">
    <source>
        <dbReference type="Proteomes" id="UP001221898"/>
    </source>
</evidence>
<dbReference type="Proteomes" id="UP001221898">
    <property type="component" value="Unassembled WGS sequence"/>
</dbReference>
<dbReference type="AlphaFoldDB" id="A0AAD7RY70"/>
<feature type="compositionally biased region" description="Basic and acidic residues" evidence="1">
    <location>
        <begin position="125"/>
        <end position="134"/>
    </location>
</feature>
<proteinExistence type="predicted"/>
<name>A0AAD7RY70_9TELE</name>
<feature type="region of interest" description="Disordered" evidence="1">
    <location>
        <begin position="125"/>
        <end position="165"/>
    </location>
</feature>
<gene>
    <name evidence="2" type="ORF">AAFF_G00076040</name>
</gene>